<dbReference type="GO" id="GO:0009002">
    <property type="term" value="F:serine-type D-Ala-D-Ala carboxypeptidase activity"/>
    <property type="evidence" value="ECO:0007669"/>
    <property type="project" value="UniProtKB-EC"/>
</dbReference>
<keyword evidence="10" id="KW-0812">Transmembrane</keyword>
<keyword evidence="12" id="KW-0133">Cell shape</keyword>
<proteinExistence type="predicted"/>
<keyword evidence="11" id="KW-0378">Hydrolase</keyword>
<dbReference type="FunFam" id="1.10.3810.10:FF:000003">
    <property type="entry name" value="Penicillin-binding protein 1a"/>
    <property type="match status" value="1"/>
</dbReference>
<dbReference type="EC" id="2.4.99.28" evidence="21"/>
<dbReference type="GO" id="GO:0009252">
    <property type="term" value="P:peptidoglycan biosynthetic process"/>
    <property type="evidence" value="ECO:0007669"/>
    <property type="project" value="UniProtKB-KW"/>
</dbReference>
<comment type="catalytic activity">
    <reaction evidence="22">
        <text>[GlcNAc-(1-&gt;4)-Mur2Ac(oyl-L-Ala-gamma-D-Glu-L-Lys-D-Ala-D-Ala)](n)-di-trans,octa-cis-undecaprenyl diphosphate + beta-D-GlcNAc-(1-&gt;4)-Mur2Ac(oyl-L-Ala-gamma-D-Glu-L-Lys-D-Ala-D-Ala)-di-trans,octa-cis-undecaprenyl diphosphate = [GlcNAc-(1-&gt;4)-Mur2Ac(oyl-L-Ala-gamma-D-Glu-L-Lys-D-Ala-D-Ala)](n+1)-di-trans,octa-cis-undecaprenyl diphosphate + di-trans,octa-cis-undecaprenyl diphosphate + H(+)</text>
        <dbReference type="Rhea" id="RHEA:23708"/>
        <dbReference type="Rhea" id="RHEA-COMP:9602"/>
        <dbReference type="Rhea" id="RHEA-COMP:9603"/>
        <dbReference type="ChEBI" id="CHEBI:15378"/>
        <dbReference type="ChEBI" id="CHEBI:58405"/>
        <dbReference type="ChEBI" id="CHEBI:60033"/>
        <dbReference type="ChEBI" id="CHEBI:78435"/>
        <dbReference type="EC" id="2.4.99.28"/>
    </reaction>
</comment>
<keyword evidence="17" id="KW-0046">Antibiotic resistance</keyword>
<dbReference type="GO" id="GO:0030288">
    <property type="term" value="C:outer membrane-bounded periplasmic space"/>
    <property type="evidence" value="ECO:0007669"/>
    <property type="project" value="TreeGrafter"/>
</dbReference>
<keyword evidence="7" id="KW-0645">Protease</keyword>
<dbReference type="GO" id="GO:0006508">
    <property type="term" value="P:proteolysis"/>
    <property type="evidence" value="ECO:0007669"/>
    <property type="project" value="UniProtKB-KW"/>
</dbReference>
<dbReference type="GO" id="GO:0005886">
    <property type="term" value="C:plasma membrane"/>
    <property type="evidence" value="ECO:0007669"/>
    <property type="project" value="UniProtKB-SubCell"/>
</dbReference>
<evidence type="ECO:0000256" key="14">
    <source>
        <dbReference type="ARBA" id="ARBA00022984"/>
    </source>
</evidence>
<evidence type="ECO:0000313" key="27">
    <source>
        <dbReference type="EMBL" id="VAW55588.1"/>
    </source>
</evidence>
<keyword evidence="14" id="KW-0573">Peptidoglycan synthesis</keyword>
<feature type="compositionally biased region" description="Polar residues" evidence="23">
    <location>
        <begin position="814"/>
        <end position="824"/>
    </location>
</feature>
<keyword evidence="16" id="KW-0472">Membrane</keyword>
<evidence type="ECO:0000256" key="8">
    <source>
        <dbReference type="ARBA" id="ARBA00022676"/>
    </source>
</evidence>
<dbReference type="Pfam" id="PF00905">
    <property type="entry name" value="Transpeptidase"/>
    <property type="match status" value="1"/>
</dbReference>
<comment type="subcellular location">
    <subcellularLocation>
        <location evidence="1">Cell inner membrane</location>
        <topology evidence="1">Single-pass type II membrane protein</topology>
    </subcellularLocation>
</comment>
<keyword evidence="5" id="KW-0997">Cell inner membrane</keyword>
<dbReference type="InterPro" id="IPR012338">
    <property type="entry name" value="Beta-lactam/transpept-like"/>
</dbReference>
<dbReference type="PANTHER" id="PTHR32282:SF27">
    <property type="entry name" value="PENICILLIN-BINDING PROTEIN 1A"/>
    <property type="match status" value="1"/>
</dbReference>
<keyword evidence="8 27" id="KW-0328">Glycosyltransferase</keyword>
<keyword evidence="19" id="KW-0961">Cell wall biogenesis/degradation</keyword>
<dbReference type="NCBIfam" id="TIGR02074">
    <property type="entry name" value="PBP_1a_fam"/>
    <property type="match status" value="1"/>
</dbReference>
<dbReference type="EC" id="3.4.16.4" evidence="2"/>
<evidence type="ECO:0000259" key="26">
    <source>
        <dbReference type="Pfam" id="PF17092"/>
    </source>
</evidence>
<feature type="domain" description="Glycosyl transferase family 51" evidence="25">
    <location>
        <begin position="42"/>
        <end position="216"/>
    </location>
</feature>
<dbReference type="EMBL" id="UOFE01000049">
    <property type="protein sequence ID" value="VAW55588.1"/>
    <property type="molecule type" value="Genomic_DNA"/>
</dbReference>
<dbReference type="GO" id="GO:0071555">
    <property type="term" value="P:cell wall organization"/>
    <property type="evidence" value="ECO:0007669"/>
    <property type="project" value="UniProtKB-KW"/>
</dbReference>
<feature type="domain" description="Penicillin-binding protein transpeptidase" evidence="24">
    <location>
        <begin position="462"/>
        <end position="728"/>
    </location>
</feature>
<dbReference type="Gene3D" id="1.10.3810.10">
    <property type="entry name" value="Biosynthetic peptidoglycan transglycosylase-like"/>
    <property type="match status" value="1"/>
</dbReference>
<name>A0A3B0WHT3_9ZZZZ</name>
<dbReference type="InterPro" id="IPR023346">
    <property type="entry name" value="Lysozyme-like_dom_sf"/>
</dbReference>
<evidence type="ECO:0000256" key="21">
    <source>
        <dbReference type="ARBA" id="ARBA00044770"/>
    </source>
</evidence>
<evidence type="ECO:0000256" key="22">
    <source>
        <dbReference type="ARBA" id="ARBA00049902"/>
    </source>
</evidence>
<evidence type="ECO:0000256" key="1">
    <source>
        <dbReference type="ARBA" id="ARBA00004249"/>
    </source>
</evidence>
<evidence type="ECO:0000256" key="6">
    <source>
        <dbReference type="ARBA" id="ARBA00022645"/>
    </source>
</evidence>
<accession>A0A3B0WHT3</accession>
<dbReference type="InterPro" id="IPR036950">
    <property type="entry name" value="PBP_transglycosylase"/>
</dbReference>
<keyword evidence="9 27" id="KW-0808">Transferase</keyword>
<evidence type="ECO:0000256" key="4">
    <source>
        <dbReference type="ARBA" id="ARBA00022475"/>
    </source>
</evidence>
<dbReference type="Pfam" id="PF17092">
    <property type="entry name" value="PCB_OB"/>
    <property type="match status" value="1"/>
</dbReference>
<evidence type="ECO:0000256" key="19">
    <source>
        <dbReference type="ARBA" id="ARBA00023316"/>
    </source>
</evidence>
<feature type="region of interest" description="Disordered" evidence="23">
    <location>
        <begin position="814"/>
        <end position="838"/>
    </location>
</feature>
<dbReference type="InterPro" id="IPR001264">
    <property type="entry name" value="Glyco_trans_51"/>
</dbReference>
<dbReference type="InterPro" id="IPR001460">
    <property type="entry name" value="PCN-bd_Tpept"/>
</dbReference>
<keyword evidence="4" id="KW-1003">Cell membrane</keyword>
<sequence length="838" mass="92548">MILLLAAAATGGYFYLNPKLPSIEGLSNVQLQVPLRIYSSDGALMGEFGEKRRTPKNLDEIPDLMEQAFLSAEDDRFFEHPGVDYQGILRAVVNLIMTGQRGQGGSTITMQLARNFYLSNEKTYLRKLNEILLALKIERELDKEKILELYLNKIYLGNRSYGVAAAAQIYYGLDLDELSLAQVAMIAGLPKAPSTYNPIVNPERATIRRDYVLARMLKLSYITAVQYEEHKNAPVTAKRHRSAIGVYAPYVNEMARAEIVKQFGDEAYVRGLNVYTTVNKQLQRAANDSIWNGLVAYDQRHGYRGVVRHVDLESLGNSSGDSQTNDSEPDLGIEMEVEADTSSENESGDFASVLKDDQVYGRFVPALILSVNDDISENKNEKSIENAAVPEDNRSAIALLKDGAQVRIPWSGIKWAREYVSVNRVGDELQVVSEVIKPGDVIWLAQDAVTGWNLAQIPEVQGALVSVNPNTGAIQALIGGFDFEHSKFNRVVQAKRQAGSGFKPIVYAAALDKKYTPASLINDAPVVFEDSALEGAWRPENYSGKTFGPTRLRKALYKSRNLVSIRILRSIGIKHATQYAKNFGLDSSKLPYDLSLALGSAELSPLQMSRVYSVFANGGYLTKPYLIQRIEDADGSTLFEADPAVACTSCVIQEQKWSTEIVEEETLARLPKQAERTLEPRLAFQMNSMLQDVVLRGTGRRALALGRKDLAGKTGTTNDQRDAWFNGYNADLVTTTWVGFDQLKPLGNKEFASRAALPIWIDYMKVALAGKPDKQLARPDGLVTLKINEETGQAATDADVNAVFEIFRKEKVPTSGSASPVKTTENGKDAAAIPEQLF</sequence>
<evidence type="ECO:0000259" key="25">
    <source>
        <dbReference type="Pfam" id="PF00912"/>
    </source>
</evidence>
<evidence type="ECO:0000256" key="13">
    <source>
        <dbReference type="ARBA" id="ARBA00022968"/>
    </source>
</evidence>
<evidence type="ECO:0000256" key="2">
    <source>
        <dbReference type="ARBA" id="ARBA00012448"/>
    </source>
</evidence>
<evidence type="ECO:0000256" key="15">
    <source>
        <dbReference type="ARBA" id="ARBA00022989"/>
    </source>
</evidence>
<evidence type="ECO:0000256" key="5">
    <source>
        <dbReference type="ARBA" id="ARBA00022519"/>
    </source>
</evidence>
<dbReference type="SUPFAM" id="SSF56601">
    <property type="entry name" value="beta-lactamase/transpeptidase-like"/>
    <property type="match status" value="1"/>
</dbReference>
<gene>
    <name evidence="27" type="ORF">MNBD_GAMMA05-2159</name>
</gene>
<dbReference type="PANTHER" id="PTHR32282">
    <property type="entry name" value="BINDING PROTEIN TRANSPEPTIDASE, PUTATIVE-RELATED"/>
    <property type="match status" value="1"/>
</dbReference>
<dbReference type="Gene3D" id="3.40.710.10">
    <property type="entry name" value="DD-peptidase/beta-lactamase superfamily"/>
    <property type="match status" value="2"/>
</dbReference>
<dbReference type="GO" id="GO:0008360">
    <property type="term" value="P:regulation of cell shape"/>
    <property type="evidence" value="ECO:0007669"/>
    <property type="project" value="UniProtKB-KW"/>
</dbReference>
<organism evidence="27">
    <name type="scientific">hydrothermal vent metagenome</name>
    <dbReference type="NCBI Taxonomy" id="652676"/>
    <lineage>
        <taxon>unclassified sequences</taxon>
        <taxon>metagenomes</taxon>
        <taxon>ecological metagenomes</taxon>
    </lineage>
</organism>
<reference evidence="27" key="1">
    <citation type="submission" date="2018-06" db="EMBL/GenBank/DDBJ databases">
        <authorList>
            <person name="Zhirakovskaya E."/>
        </authorList>
    </citation>
    <scope>NUCLEOTIDE SEQUENCE</scope>
</reference>
<dbReference type="GO" id="GO:0008955">
    <property type="term" value="F:peptidoglycan glycosyltransferase activity"/>
    <property type="evidence" value="ECO:0007669"/>
    <property type="project" value="UniProtKB-EC"/>
</dbReference>
<dbReference type="InterPro" id="IPR031376">
    <property type="entry name" value="PCB_OB"/>
</dbReference>
<evidence type="ECO:0000259" key="24">
    <source>
        <dbReference type="Pfam" id="PF00905"/>
    </source>
</evidence>
<evidence type="ECO:0000256" key="12">
    <source>
        <dbReference type="ARBA" id="ARBA00022960"/>
    </source>
</evidence>
<evidence type="ECO:0000256" key="16">
    <source>
        <dbReference type="ARBA" id="ARBA00023136"/>
    </source>
</evidence>
<evidence type="ECO:0000256" key="10">
    <source>
        <dbReference type="ARBA" id="ARBA00022692"/>
    </source>
</evidence>
<evidence type="ECO:0000256" key="9">
    <source>
        <dbReference type="ARBA" id="ARBA00022679"/>
    </source>
</evidence>
<dbReference type="GO" id="GO:0008658">
    <property type="term" value="F:penicillin binding"/>
    <property type="evidence" value="ECO:0007669"/>
    <property type="project" value="InterPro"/>
</dbReference>
<dbReference type="SUPFAM" id="SSF53955">
    <property type="entry name" value="Lysozyme-like"/>
    <property type="match status" value="1"/>
</dbReference>
<keyword evidence="15" id="KW-1133">Transmembrane helix</keyword>
<evidence type="ECO:0000256" key="18">
    <source>
        <dbReference type="ARBA" id="ARBA00023268"/>
    </source>
</evidence>
<keyword evidence="13" id="KW-0735">Signal-anchor</keyword>
<keyword evidence="6" id="KW-0121">Carboxypeptidase</keyword>
<dbReference type="Pfam" id="PF00912">
    <property type="entry name" value="Transgly"/>
    <property type="match status" value="1"/>
</dbReference>
<protein>
    <recommendedName>
        <fullName evidence="3">Penicillin-binding protein 1A</fullName>
        <ecNumber evidence="21">2.4.99.28</ecNumber>
        <ecNumber evidence="2">3.4.16.4</ecNumber>
    </recommendedName>
</protein>
<evidence type="ECO:0000256" key="3">
    <source>
        <dbReference type="ARBA" id="ARBA00018638"/>
    </source>
</evidence>
<evidence type="ECO:0000256" key="23">
    <source>
        <dbReference type="SAM" id="MobiDB-lite"/>
    </source>
</evidence>
<feature type="domain" description="Penicillin-binding protein OB-like" evidence="26">
    <location>
        <begin position="336"/>
        <end position="460"/>
    </location>
</feature>
<dbReference type="InterPro" id="IPR050396">
    <property type="entry name" value="Glycosyltr_51/Transpeptidase"/>
</dbReference>
<dbReference type="AlphaFoldDB" id="A0A3B0WHT3"/>
<evidence type="ECO:0000256" key="11">
    <source>
        <dbReference type="ARBA" id="ARBA00022801"/>
    </source>
</evidence>
<comment type="catalytic activity">
    <reaction evidence="20">
        <text>Preferential cleavage: (Ac)2-L-Lys-D-Ala-|-D-Ala. Also transpeptidation of peptidyl-alanyl moieties that are N-acyl substituents of D-alanine.</text>
        <dbReference type="EC" id="3.4.16.4"/>
    </reaction>
</comment>
<keyword evidence="18" id="KW-0511">Multifunctional enzyme</keyword>
<dbReference type="GO" id="GO:0046677">
    <property type="term" value="P:response to antibiotic"/>
    <property type="evidence" value="ECO:0007669"/>
    <property type="project" value="UniProtKB-KW"/>
</dbReference>
<evidence type="ECO:0000256" key="7">
    <source>
        <dbReference type="ARBA" id="ARBA00022670"/>
    </source>
</evidence>
<evidence type="ECO:0000256" key="20">
    <source>
        <dbReference type="ARBA" id="ARBA00034000"/>
    </source>
</evidence>
<evidence type="ECO:0000256" key="17">
    <source>
        <dbReference type="ARBA" id="ARBA00023251"/>
    </source>
</evidence>